<proteinExistence type="predicted"/>
<dbReference type="RefSeq" id="XP_062713415.1">
    <property type="nucleotide sequence ID" value="XM_062857431.1"/>
</dbReference>
<organism evidence="2 3">
    <name type="scientific">Aedes albopictus</name>
    <name type="common">Asian tiger mosquito</name>
    <name type="synonym">Stegomyia albopicta</name>
    <dbReference type="NCBI Taxonomy" id="7160"/>
    <lineage>
        <taxon>Eukaryota</taxon>
        <taxon>Metazoa</taxon>
        <taxon>Ecdysozoa</taxon>
        <taxon>Arthropoda</taxon>
        <taxon>Hexapoda</taxon>
        <taxon>Insecta</taxon>
        <taxon>Pterygota</taxon>
        <taxon>Neoptera</taxon>
        <taxon>Endopterygota</taxon>
        <taxon>Diptera</taxon>
        <taxon>Nematocera</taxon>
        <taxon>Culicoidea</taxon>
        <taxon>Culicidae</taxon>
        <taxon>Culicinae</taxon>
        <taxon>Aedini</taxon>
        <taxon>Aedes</taxon>
        <taxon>Stegomyia</taxon>
    </lineage>
</organism>
<feature type="region of interest" description="Disordered" evidence="1">
    <location>
        <begin position="155"/>
        <end position="188"/>
    </location>
</feature>
<keyword evidence="3" id="KW-1185">Reference proteome</keyword>
<reference evidence="3" key="1">
    <citation type="journal article" date="2015" name="Proc. Natl. Acad. Sci. U.S.A.">
        <title>Genome sequence of the Asian Tiger mosquito, Aedes albopictus, reveals insights into its biology, genetics, and evolution.</title>
        <authorList>
            <person name="Chen X.G."/>
            <person name="Jiang X."/>
            <person name="Gu J."/>
            <person name="Xu M."/>
            <person name="Wu Y."/>
            <person name="Deng Y."/>
            <person name="Zhang C."/>
            <person name="Bonizzoni M."/>
            <person name="Dermauw W."/>
            <person name="Vontas J."/>
            <person name="Armbruster P."/>
            <person name="Huang X."/>
            <person name="Yang Y."/>
            <person name="Zhang H."/>
            <person name="He W."/>
            <person name="Peng H."/>
            <person name="Liu Y."/>
            <person name="Wu K."/>
            <person name="Chen J."/>
            <person name="Lirakis M."/>
            <person name="Topalis P."/>
            <person name="Van Leeuwen T."/>
            <person name="Hall A.B."/>
            <person name="Jiang X."/>
            <person name="Thorpe C."/>
            <person name="Mueller R.L."/>
            <person name="Sun C."/>
            <person name="Waterhouse R.M."/>
            <person name="Yan G."/>
            <person name="Tu Z.J."/>
            <person name="Fang X."/>
            <person name="James A.A."/>
        </authorList>
    </citation>
    <scope>NUCLEOTIDE SEQUENCE [LARGE SCALE GENOMIC DNA]</scope>
    <source>
        <strain evidence="3">Foshan</strain>
    </source>
</reference>
<evidence type="ECO:0008006" key="4">
    <source>
        <dbReference type="Google" id="ProtNLM"/>
    </source>
</evidence>
<dbReference type="GeneID" id="109428511"/>
<evidence type="ECO:0000313" key="2">
    <source>
        <dbReference type="EnsemblMetazoa" id="AALFPA23_016504.P24061"/>
    </source>
</evidence>
<accession>A0ABM1ZA19</accession>
<dbReference type="Proteomes" id="UP000069940">
    <property type="component" value="Unassembled WGS sequence"/>
</dbReference>
<protein>
    <recommendedName>
        <fullName evidence="4">Secreted protein</fullName>
    </recommendedName>
</protein>
<evidence type="ECO:0000256" key="1">
    <source>
        <dbReference type="SAM" id="MobiDB-lite"/>
    </source>
</evidence>
<name>A0ABM1ZA19_AEDAL</name>
<dbReference type="EnsemblMetazoa" id="AALFPA23_016504.R24061">
    <property type="protein sequence ID" value="AALFPA23_016504.P24061"/>
    <property type="gene ID" value="AALFPA23_016504"/>
</dbReference>
<sequence length="268" mass="30309">MFDFSQHDDVWVILTPTFYYPAIPAGLHKCIFVLLPLGVNSSQIFCHCGDLLPAVWSFLHLAVSWRIAVAAGWRQLLLLEICCCCCWELPYFHRFCYCCGSGCVLSLIPLAFRSGERSSDQISLGGRIISAHKRQLKIPTDSRRQSARRFVFNGESPSTAVQPCSSNNANSNNNKRKRDDDGESEDSDSDFYGFAADSFLFGEENVSARDFWANQDAVMSDPRSDRDEVTGSAPALEMETHVGLSDLPVKRRSKRSTKKRRKDDYMYY</sequence>
<evidence type="ECO:0000313" key="3">
    <source>
        <dbReference type="Proteomes" id="UP000069940"/>
    </source>
</evidence>
<feature type="compositionally biased region" description="Polar residues" evidence="1">
    <location>
        <begin position="155"/>
        <end position="164"/>
    </location>
</feature>
<reference evidence="2" key="2">
    <citation type="submission" date="2025-05" db="UniProtKB">
        <authorList>
            <consortium name="EnsemblMetazoa"/>
        </authorList>
    </citation>
    <scope>IDENTIFICATION</scope>
    <source>
        <strain evidence="2">Foshan</strain>
    </source>
</reference>
<feature type="compositionally biased region" description="Basic residues" evidence="1">
    <location>
        <begin position="250"/>
        <end position="261"/>
    </location>
</feature>
<feature type="region of interest" description="Disordered" evidence="1">
    <location>
        <begin position="218"/>
        <end position="268"/>
    </location>
</feature>